<dbReference type="Pfam" id="PF01414">
    <property type="entry name" value="DSL"/>
    <property type="match status" value="1"/>
</dbReference>
<feature type="disulfide bond" evidence="6">
    <location>
        <begin position="201"/>
        <end position="213"/>
    </location>
</feature>
<accession>A0A8S4N883</accession>
<dbReference type="CDD" id="cd00054">
    <property type="entry name" value="EGF_CA"/>
    <property type="match status" value="1"/>
</dbReference>
<evidence type="ECO:0000259" key="10">
    <source>
        <dbReference type="PROSITE" id="PS51051"/>
    </source>
</evidence>
<dbReference type="SMART" id="SM00181">
    <property type="entry name" value="EGF"/>
    <property type="match status" value="1"/>
</dbReference>
<dbReference type="SMART" id="SM00051">
    <property type="entry name" value="DSL"/>
    <property type="match status" value="1"/>
</dbReference>
<dbReference type="AlphaFoldDB" id="A0A8S4N883"/>
<feature type="transmembrane region" description="Helical" evidence="8">
    <location>
        <begin position="326"/>
        <end position="349"/>
    </location>
</feature>
<reference evidence="11" key="1">
    <citation type="submission" date="2022-03" db="EMBL/GenBank/DDBJ databases">
        <authorList>
            <person name="Martin C."/>
        </authorList>
    </citation>
    <scope>NUCLEOTIDE SEQUENCE</scope>
</reference>
<dbReference type="FunFam" id="2.10.25.140:FF:000001">
    <property type="entry name" value="Delta-like protein"/>
    <property type="match status" value="1"/>
</dbReference>
<feature type="transmembrane region" description="Helical" evidence="8">
    <location>
        <begin position="289"/>
        <end position="306"/>
    </location>
</feature>
<feature type="domain" description="DSL" evidence="10">
    <location>
        <begin position="186"/>
        <end position="230"/>
    </location>
</feature>
<dbReference type="OrthoDB" id="6146635at2759"/>
<feature type="domain" description="EGF-like" evidence="9">
    <location>
        <begin position="233"/>
        <end position="271"/>
    </location>
</feature>
<dbReference type="InterPro" id="IPR039178">
    <property type="entry name" value="Lag2"/>
</dbReference>
<dbReference type="Proteomes" id="UP000749559">
    <property type="component" value="Unassembled WGS sequence"/>
</dbReference>
<keyword evidence="7" id="KW-0732">Signal</keyword>
<evidence type="ECO:0000259" key="9">
    <source>
        <dbReference type="PROSITE" id="PS50026"/>
    </source>
</evidence>
<dbReference type="EMBL" id="CAIIXF020000002">
    <property type="protein sequence ID" value="CAH1777237.1"/>
    <property type="molecule type" value="Genomic_DNA"/>
</dbReference>
<feature type="disulfide bond" evidence="6">
    <location>
        <begin position="188"/>
        <end position="197"/>
    </location>
</feature>
<evidence type="ECO:0000256" key="1">
    <source>
        <dbReference type="ARBA" id="ARBA00022473"/>
    </source>
</evidence>
<protein>
    <recommendedName>
        <fullName evidence="7">Delta-like protein</fullName>
    </recommendedName>
</protein>
<keyword evidence="12" id="KW-1185">Reference proteome</keyword>
<organism evidence="11 12">
    <name type="scientific">Owenia fusiformis</name>
    <name type="common">Polychaete worm</name>
    <dbReference type="NCBI Taxonomy" id="6347"/>
    <lineage>
        <taxon>Eukaryota</taxon>
        <taxon>Metazoa</taxon>
        <taxon>Spiralia</taxon>
        <taxon>Lophotrochozoa</taxon>
        <taxon>Annelida</taxon>
        <taxon>Polychaeta</taxon>
        <taxon>Sedentaria</taxon>
        <taxon>Canalipalpata</taxon>
        <taxon>Sabellida</taxon>
        <taxon>Oweniida</taxon>
        <taxon>Oweniidae</taxon>
        <taxon>Owenia</taxon>
    </lineage>
</organism>
<evidence type="ECO:0000256" key="7">
    <source>
        <dbReference type="RuleBase" id="RU280815"/>
    </source>
</evidence>
<dbReference type="Gene3D" id="2.10.25.10">
    <property type="entry name" value="Laminin"/>
    <property type="match status" value="1"/>
</dbReference>
<comment type="caution">
    <text evidence="11">The sequence shown here is derived from an EMBL/GenBank/DDBJ whole genome shotgun (WGS) entry which is preliminary data.</text>
</comment>
<gene>
    <name evidence="11" type="ORF">OFUS_LOCUS4300</name>
</gene>
<keyword evidence="4 6" id="KW-1015">Disulfide bond</keyword>
<evidence type="ECO:0000256" key="8">
    <source>
        <dbReference type="SAM" id="Phobius"/>
    </source>
</evidence>
<feature type="disulfide bond" evidence="6">
    <location>
        <begin position="221"/>
        <end position="230"/>
    </location>
</feature>
<keyword evidence="3 7" id="KW-0677">Repeat</keyword>
<evidence type="ECO:0000256" key="6">
    <source>
        <dbReference type="PROSITE-ProRule" id="PRU00377"/>
    </source>
</evidence>
<dbReference type="GO" id="GO:0005112">
    <property type="term" value="F:Notch binding"/>
    <property type="evidence" value="ECO:0007669"/>
    <property type="project" value="InterPro"/>
</dbReference>
<dbReference type="InterPro" id="IPR000742">
    <property type="entry name" value="EGF"/>
</dbReference>
<evidence type="ECO:0000313" key="11">
    <source>
        <dbReference type="EMBL" id="CAH1777237.1"/>
    </source>
</evidence>
<dbReference type="PROSITE" id="PS01186">
    <property type="entry name" value="EGF_2"/>
    <property type="match status" value="1"/>
</dbReference>
<comment type="caution">
    <text evidence="5">Lacks conserved residue(s) required for the propagation of feature annotation.</text>
</comment>
<dbReference type="SMART" id="SM00179">
    <property type="entry name" value="EGF_CA"/>
    <property type="match status" value="1"/>
</dbReference>
<dbReference type="InterPro" id="IPR001774">
    <property type="entry name" value="DSL"/>
</dbReference>
<dbReference type="GO" id="GO:0005509">
    <property type="term" value="F:calcium ion binding"/>
    <property type="evidence" value="ECO:0007669"/>
    <property type="project" value="InterPro"/>
</dbReference>
<dbReference type="PROSITE" id="PS51051">
    <property type="entry name" value="DSL"/>
    <property type="match status" value="1"/>
</dbReference>
<evidence type="ECO:0000256" key="3">
    <source>
        <dbReference type="ARBA" id="ARBA00022737"/>
    </source>
</evidence>
<evidence type="ECO:0000256" key="5">
    <source>
        <dbReference type="PROSITE-ProRule" id="PRU00076"/>
    </source>
</evidence>
<dbReference type="GO" id="GO:0007219">
    <property type="term" value="P:Notch signaling pathway"/>
    <property type="evidence" value="ECO:0007669"/>
    <property type="project" value="InterPro"/>
</dbReference>
<feature type="transmembrane region" description="Helical" evidence="8">
    <location>
        <begin position="6"/>
        <end position="24"/>
    </location>
</feature>
<dbReference type="Gene3D" id="2.10.25.140">
    <property type="match status" value="1"/>
</dbReference>
<dbReference type="PANTHER" id="PTHR22669">
    <property type="entry name" value="DELTA/SERRATE/LAG-2 DOMAIN PROTEIN"/>
    <property type="match status" value="1"/>
</dbReference>
<evidence type="ECO:0000256" key="2">
    <source>
        <dbReference type="ARBA" id="ARBA00022536"/>
    </source>
</evidence>
<evidence type="ECO:0000256" key="4">
    <source>
        <dbReference type="ARBA" id="ARBA00023157"/>
    </source>
</evidence>
<keyword evidence="2 5" id="KW-0245">EGF-like domain</keyword>
<dbReference type="InterPro" id="IPR001881">
    <property type="entry name" value="EGF-like_Ca-bd_dom"/>
</dbReference>
<dbReference type="PROSITE" id="PS50026">
    <property type="entry name" value="EGF_3"/>
    <property type="match status" value="1"/>
</dbReference>
<dbReference type="PROSITE" id="PS00010">
    <property type="entry name" value="ASX_HYDROXYL"/>
    <property type="match status" value="1"/>
</dbReference>
<keyword evidence="7 8" id="KW-0472">Membrane</keyword>
<name>A0A8S4N883_OWEFU</name>
<dbReference type="GO" id="GO:0001708">
    <property type="term" value="P:cell fate specification"/>
    <property type="evidence" value="ECO:0007669"/>
    <property type="project" value="InterPro"/>
</dbReference>
<sequence>MATNTRWSIVVIWLYFIVQILQLVEGNTIVHIRMVRYKNPTGKENDFGLCCDNIWPWANCNDDPCDHRFIFCFDYTYGSDDYGNCPYGQYRMNGHIESNDITFGDDIGGIANPILLRLHRWEGGVKLKCDVEDDDDAQGNDHDKVDFLKYVYTATPARSEDQALVTETTILGDLSTRTELTVQFKVYCDSNYYGSSCSIYCSEHDDSRGHYTCDQNGNKICMAGWEGTDCVISVNDCIGHQCQNDGTCRDGHLIYTCICLTGFTGPRQRCSPLALERTKRTTKGKPQRIYNLCYLPAAFVSTYLLPWKKQKETQKGKPQRICNLCYLSAAFISTYHLVKAFVIYIPVALERTKRNTKGKPQKICNLSYLSAAFISTYHLVKGTTMREMQQTHQVRATAGSVFRQL</sequence>
<keyword evidence="7 8" id="KW-0812">Transmembrane</keyword>
<keyword evidence="7 8" id="KW-1133">Transmembrane helix</keyword>
<dbReference type="SUPFAM" id="SSF57196">
    <property type="entry name" value="EGF/Laminin"/>
    <property type="match status" value="1"/>
</dbReference>
<keyword evidence="1 7" id="KW-0217">Developmental protein</keyword>
<comment type="subcellular location">
    <subcellularLocation>
        <location evidence="7">Membrane</location>
        <topology evidence="7">Single-pass type I membrane protein</topology>
    </subcellularLocation>
</comment>
<dbReference type="GO" id="GO:0005886">
    <property type="term" value="C:plasma membrane"/>
    <property type="evidence" value="ECO:0007669"/>
    <property type="project" value="TreeGrafter"/>
</dbReference>
<proteinExistence type="predicted"/>
<comment type="function">
    <text evidence="7">Putative Notch ligand involved in the mediation of Notch signaling.</text>
</comment>
<evidence type="ECO:0000313" key="12">
    <source>
        <dbReference type="Proteomes" id="UP000749559"/>
    </source>
</evidence>
<dbReference type="InterPro" id="IPR000152">
    <property type="entry name" value="EGF-type_Asp/Asn_hydroxyl_site"/>
</dbReference>